<keyword evidence="1" id="KW-0472">Membrane</keyword>
<keyword evidence="4" id="KW-1185">Reference proteome</keyword>
<feature type="transmembrane region" description="Helical" evidence="1">
    <location>
        <begin position="361"/>
        <end position="382"/>
    </location>
</feature>
<comment type="caution">
    <text evidence="3">The sequence shown here is derived from an EMBL/GenBank/DDBJ whole genome shotgun (WGS) entry which is preliminary data.</text>
</comment>
<feature type="transmembrane region" description="Helical" evidence="1">
    <location>
        <begin position="331"/>
        <end position="349"/>
    </location>
</feature>
<dbReference type="SUPFAM" id="SSF46894">
    <property type="entry name" value="C-terminal effector domain of the bipartite response regulators"/>
    <property type="match status" value="1"/>
</dbReference>
<feature type="transmembrane region" description="Helical" evidence="1">
    <location>
        <begin position="275"/>
        <end position="294"/>
    </location>
</feature>
<evidence type="ECO:0000256" key="1">
    <source>
        <dbReference type="SAM" id="Phobius"/>
    </source>
</evidence>
<accession>A0ABM9P365</accession>
<reference evidence="3 4" key="1">
    <citation type="submission" date="2024-05" db="EMBL/GenBank/DDBJ databases">
        <authorList>
            <person name="Duchaud E."/>
        </authorList>
    </citation>
    <scope>NUCLEOTIDE SEQUENCE [LARGE SCALE GENOMIC DNA]</scope>
    <source>
        <strain evidence="3">Ena-SAMPLE-TAB-13-05-2024-13:56:06:370-140302</strain>
    </source>
</reference>
<keyword evidence="1" id="KW-0812">Transmembrane</keyword>
<dbReference type="RefSeq" id="WP_348712709.1">
    <property type="nucleotide sequence ID" value="NZ_CAXIXY010000005.1"/>
</dbReference>
<protein>
    <submittedName>
        <fullName evidence="3">HTH luxR-type domain-containing protein</fullName>
    </submittedName>
</protein>
<organism evidence="3 4">
    <name type="scientific">Tenacibaculum platacis</name>
    <dbReference type="NCBI Taxonomy" id="3137852"/>
    <lineage>
        <taxon>Bacteria</taxon>
        <taxon>Pseudomonadati</taxon>
        <taxon>Bacteroidota</taxon>
        <taxon>Flavobacteriia</taxon>
        <taxon>Flavobacteriales</taxon>
        <taxon>Flavobacteriaceae</taxon>
        <taxon>Tenacibaculum</taxon>
    </lineage>
</organism>
<feature type="domain" description="7TM-DISM receptor extracellular" evidence="2">
    <location>
        <begin position="210"/>
        <end position="404"/>
    </location>
</feature>
<proteinExistence type="predicted"/>
<dbReference type="Pfam" id="PF07695">
    <property type="entry name" value="7TMR-DISM_7TM"/>
    <property type="match status" value="1"/>
</dbReference>
<feature type="transmembrane region" description="Helical" evidence="1">
    <location>
        <begin position="209"/>
        <end position="230"/>
    </location>
</feature>
<feature type="transmembrane region" description="Helical" evidence="1">
    <location>
        <begin position="388"/>
        <end position="404"/>
    </location>
</feature>
<feature type="transmembrane region" description="Helical" evidence="1">
    <location>
        <begin position="306"/>
        <end position="325"/>
    </location>
</feature>
<gene>
    <name evidence="3" type="ORF">T190607A01A_30317</name>
</gene>
<sequence length="569" mass="65813">MLNLKYSHISLQSKPFLWLFTLLLFCVGCNQSNGELTIYNGVLDLTNWNFDENPEVNLMGDALFYWKQWPINNEGDFDATLLKEGTSVEWPSPVWTKLGFEKRGYGTYKLNIKQKKDSESLVLNIGRLLGAGEIWINGKKHITLGKISQDGTDEIPYGQIIYTELPQEENLDILFVVSGHYSRLGGGPALQNVIQTKSLSTANQKSNPLIEGVITFLIIIFGVFQIYWFFTFNKELYFLYFGLFCLIGVSRQLFVGETLIYSFFPNISFGIVQRMRYVGYFGGLSLIILYYTSLYPGYIKKNLVRTIYLIPVLGILYVLFTPVFYGTLIAPFFQVYGLTTMILGFYIIGCAIKNKKPYAKWVLLILVVQVIVFTNDILTAMMVIQTKFVINYSFLCYIIFHVFLNHKFQSEKERLLNQLYSNINTLKSDIDYKIEEIETLKKDTFQQIKSKERMVDNLKKVAAADEKVSIQSLIADLKSELLEDTQLVSIKNDIEGINKDFVQRIKKIHPNLTKTDLEICMYIRLSLERKEIARLRYTTVAAVKKSRYRLRKKLELEVEDDLEKYLKSI</sequence>
<dbReference type="EMBL" id="CAXIXY010000005">
    <property type="protein sequence ID" value="CAL2089418.1"/>
    <property type="molecule type" value="Genomic_DNA"/>
</dbReference>
<evidence type="ECO:0000313" key="4">
    <source>
        <dbReference type="Proteomes" id="UP001497416"/>
    </source>
</evidence>
<keyword evidence="1" id="KW-1133">Transmembrane helix</keyword>
<dbReference type="InterPro" id="IPR011623">
    <property type="entry name" value="7TMR_DISM_rcpt_extracell_dom1"/>
</dbReference>
<evidence type="ECO:0000259" key="2">
    <source>
        <dbReference type="Pfam" id="PF07695"/>
    </source>
</evidence>
<dbReference type="Proteomes" id="UP001497416">
    <property type="component" value="Unassembled WGS sequence"/>
</dbReference>
<dbReference type="InterPro" id="IPR016032">
    <property type="entry name" value="Sig_transdc_resp-reg_C-effctor"/>
</dbReference>
<name>A0ABM9P365_9FLAO</name>
<evidence type="ECO:0000313" key="3">
    <source>
        <dbReference type="EMBL" id="CAL2089418.1"/>
    </source>
</evidence>
<feature type="transmembrane region" description="Helical" evidence="1">
    <location>
        <begin position="237"/>
        <end position="255"/>
    </location>
</feature>